<dbReference type="EMBL" id="FNGH01000004">
    <property type="protein sequence ID" value="SDL43341.1"/>
    <property type="molecule type" value="Genomic_DNA"/>
</dbReference>
<evidence type="ECO:0000313" key="1">
    <source>
        <dbReference type="EMBL" id="SDL43341.1"/>
    </source>
</evidence>
<dbReference type="STRING" id="48727.SAMN05192555_104206"/>
<reference evidence="2" key="1">
    <citation type="submission" date="2016-10" db="EMBL/GenBank/DDBJ databases">
        <authorList>
            <person name="Varghese N."/>
            <person name="Submissions S."/>
        </authorList>
    </citation>
    <scope>NUCLEOTIDE SEQUENCE [LARGE SCALE GENOMIC DNA]</scope>
    <source>
        <strain evidence="2">AAP</strain>
    </source>
</reference>
<proteinExistence type="predicted"/>
<dbReference type="Proteomes" id="UP000199107">
    <property type="component" value="Unassembled WGS sequence"/>
</dbReference>
<sequence>MTTKVPPARVQRRQRKAELEAQIEQQRVEIMVDAARWRAASSGIDDGWRQLQRFKAPLYALGGMLLIRSAKHPRSLVRVAKRAAAGFLLMRRARRLLRLTQR</sequence>
<evidence type="ECO:0000313" key="2">
    <source>
        <dbReference type="Proteomes" id="UP000199107"/>
    </source>
</evidence>
<accession>A0A1G9K0M2</accession>
<dbReference type="AlphaFoldDB" id="A0A1G9K0M2"/>
<organism evidence="1 2">
    <name type="scientific">Franzmannia pantelleriensis</name>
    <dbReference type="NCBI Taxonomy" id="48727"/>
    <lineage>
        <taxon>Bacteria</taxon>
        <taxon>Pseudomonadati</taxon>
        <taxon>Pseudomonadota</taxon>
        <taxon>Gammaproteobacteria</taxon>
        <taxon>Oceanospirillales</taxon>
        <taxon>Halomonadaceae</taxon>
        <taxon>Franzmannia</taxon>
    </lineage>
</organism>
<protein>
    <submittedName>
        <fullName evidence="1">YqjK-like protein</fullName>
    </submittedName>
</protein>
<name>A0A1G9K0M2_9GAMM</name>
<dbReference type="InterPro" id="IPR025612">
    <property type="entry name" value="YqjK"/>
</dbReference>
<gene>
    <name evidence="1" type="ORF">SAMN05192555_104206</name>
</gene>
<dbReference type="Pfam" id="PF13997">
    <property type="entry name" value="YqjK"/>
    <property type="match status" value="1"/>
</dbReference>
<dbReference type="OrthoDB" id="6183353at2"/>
<keyword evidence="2" id="KW-1185">Reference proteome</keyword>
<dbReference type="RefSeq" id="WP_143025048.1">
    <property type="nucleotide sequence ID" value="NZ_FNGH01000004.1"/>
</dbReference>